<dbReference type="Proteomes" id="UP001642487">
    <property type="component" value="Chromosome 2"/>
</dbReference>
<organism evidence="1 2">
    <name type="scientific">Citrullus colocynthis</name>
    <name type="common">colocynth</name>
    <dbReference type="NCBI Taxonomy" id="252529"/>
    <lineage>
        <taxon>Eukaryota</taxon>
        <taxon>Viridiplantae</taxon>
        <taxon>Streptophyta</taxon>
        <taxon>Embryophyta</taxon>
        <taxon>Tracheophyta</taxon>
        <taxon>Spermatophyta</taxon>
        <taxon>Magnoliopsida</taxon>
        <taxon>eudicotyledons</taxon>
        <taxon>Gunneridae</taxon>
        <taxon>Pentapetalae</taxon>
        <taxon>rosids</taxon>
        <taxon>fabids</taxon>
        <taxon>Cucurbitales</taxon>
        <taxon>Cucurbitaceae</taxon>
        <taxon>Benincaseae</taxon>
        <taxon>Citrullus</taxon>
    </lineage>
</organism>
<proteinExistence type="predicted"/>
<evidence type="ECO:0000313" key="1">
    <source>
        <dbReference type="EMBL" id="CAK9315935.1"/>
    </source>
</evidence>
<dbReference type="EMBL" id="OZ021736">
    <property type="protein sequence ID" value="CAK9315935.1"/>
    <property type="molecule type" value="Genomic_DNA"/>
</dbReference>
<keyword evidence="2" id="KW-1185">Reference proteome</keyword>
<protein>
    <submittedName>
        <fullName evidence="1">Uncharacterized protein</fullName>
    </submittedName>
</protein>
<reference evidence="1 2" key="1">
    <citation type="submission" date="2024-03" db="EMBL/GenBank/DDBJ databases">
        <authorList>
            <person name="Gkanogiannis A."/>
            <person name="Becerra Lopez-Lavalle L."/>
        </authorList>
    </citation>
    <scope>NUCLEOTIDE SEQUENCE [LARGE SCALE GENOMIC DNA]</scope>
</reference>
<accession>A0ABP0YAN8</accession>
<name>A0ABP0YAN8_9ROSI</name>
<sequence length="80" mass="9035">MFLDIFLVAHQNRETNCSRLAEIASYSFSIFGFQIGRSSAKPIKTLSPSFFLLPLIVHRRVISPLPLLYSSPLDLEPLRG</sequence>
<evidence type="ECO:0000313" key="2">
    <source>
        <dbReference type="Proteomes" id="UP001642487"/>
    </source>
</evidence>
<gene>
    <name evidence="1" type="ORF">CITCOLO1_LOCUS7780</name>
</gene>